<accession>A0ABY4TVG8</accession>
<dbReference type="Pfam" id="PF07676">
    <property type="entry name" value="PD40"/>
    <property type="match status" value="1"/>
</dbReference>
<proteinExistence type="predicted"/>
<dbReference type="EMBL" id="CP098401">
    <property type="protein sequence ID" value="URW74556.1"/>
    <property type="molecule type" value="Genomic_DNA"/>
</dbReference>
<sequence length="434" mass="46713">MRGLGLLWLAFVLCLSATDAAAQAPRHPITIDDVLGMEHVDRAVFAPDGEWAAVVVRRAATADEVYGRTAFEVDPGRSDVWIVSAKTGERRRITDGKARAAGYWCATWSPDGRRLAMLSTQPEGAEPRGGDNVRLYVWDRASGRLTRQGAAAMMTQTRYGSPLTMPDLRGGADRGTVPHSCAEEENAPFVWLDNYRILAATLPAGRVSGLIDQYGRASRDGVRDAERVRAGQQPTGVAFGSGAAQVPGDAAEHTILRIVDIATGAGHEVARVPVFPLLGAMSVAVSPDARRLAVLATTAALPPVAGKRRPFVYDDMWAVERRLGFVDLAGGDGVRWAVLPAAARYPLELYHWSPDSRRVVLRARADSFGDRTQLYIVPASGAGARAFGSGPIAVDTVRTAPTDESPVVCADIRDIRTGWTPRTGTTPIRRCKRI</sequence>
<keyword evidence="3" id="KW-1185">Reference proteome</keyword>
<evidence type="ECO:0000313" key="3">
    <source>
        <dbReference type="Proteomes" id="UP001055580"/>
    </source>
</evidence>
<name>A0ABY4TVG8_9SPHN</name>
<reference evidence="2" key="1">
    <citation type="submission" date="2022-05" db="EMBL/GenBank/DDBJ databases">
        <title>Sphingomonas sp. strain RMG20 Genome sequencing and assembly.</title>
        <authorList>
            <person name="Kim I."/>
        </authorList>
    </citation>
    <scope>NUCLEOTIDE SEQUENCE</scope>
    <source>
        <strain evidence="2">RMG20</strain>
    </source>
</reference>
<keyword evidence="1" id="KW-0732">Signal</keyword>
<feature type="signal peptide" evidence="1">
    <location>
        <begin position="1"/>
        <end position="21"/>
    </location>
</feature>
<feature type="chain" id="PRO_5047508648" evidence="1">
    <location>
        <begin position="22"/>
        <end position="434"/>
    </location>
</feature>
<dbReference type="Proteomes" id="UP001055580">
    <property type="component" value="Chromosome"/>
</dbReference>
<dbReference type="SUPFAM" id="SSF82171">
    <property type="entry name" value="DPP6 N-terminal domain-like"/>
    <property type="match status" value="1"/>
</dbReference>
<dbReference type="InterPro" id="IPR011042">
    <property type="entry name" value="6-blade_b-propeller_TolB-like"/>
</dbReference>
<dbReference type="InterPro" id="IPR011659">
    <property type="entry name" value="WD40"/>
</dbReference>
<evidence type="ECO:0000313" key="2">
    <source>
        <dbReference type="EMBL" id="URW74556.1"/>
    </source>
</evidence>
<gene>
    <name evidence="2" type="ORF">M9980_08185</name>
</gene>
<dbReference type="RefSeq" id="WP_250748988.1">
    <property type="nucleotide sequence ID" value="NZ_CP098401.1"/>
</dbReference>
<protein>
    <submittedName>
        <fullName evidence="2">Uncharacterized protein</fullName>
    </submittedName>
</protein>
<dbReference type="Gene3D" id="2.120.10.30">
    <property type="entry name" value="TolB, C-terminal domain"/>
    <property type="match status" value="2"/>
</dbReference>
<evidence type="ECO:0000256" key="1">
    <source>
        <dbReference type="SAM" id="SignalP"/>
    </source>
</evidence>
<organism evidence="2 3">
    <name type="scientific">Sphingomonas donggukensis</name>
    <dbReference type="NCBI Taxonomy" id="2949093"/>
    <lineage>
        <taxon>Bacteria</taxon>
        <taxon>Pseudomonadati</taxon>
        <taxon>Pseudomonadota</taxon>
        <taxon>Alphaproteobacteria</taxon>
        <taxon>Sphingomonadales</taxon>
        <taxon>Sphingomonadaceae</taxon>
        <taxon>Sphingomonas</taxon>
    </lineage>
</organism>